<keyword evidence="5" id="KW-0408">Iron</keyword>
<evidence type="ECO:0000256" key="6">
    <source>
        <dbReference type="ARBA" id="ARBA00038357"/>
    </source>
</evidence>
<feature type="compositionally biased region" description="Basic and acidic residues" evidence="7">
    <location>
        <begin position="153"/>
        <end position="174"/>
    </location>
</feature>
<dbReference type="PANTHER" id="PTHR10281:SF72">
    <property type="entry name" value="NEUDESIN"/>
    <property type="match status" value="1"/>
</dbReference>
<organism evidence="10 11">
    <name type="scientific">Exophiala bonariae</name>
    <dbReference type="NCBI Taxonomy" id="1690606"/>
    <lineage>
        <taxon>Eukaryota</taxon>
        <taxon>Fungi</taxon>
        <taxon>Dikarya</taxon>
        <taxon>Ascomycota</taxon>
        <taxon>Pezizomycotina</taxon>
        <taxon>Eurotiomycetes</taxon>
        <taxon>Chaetothyriomycetidae</taxon>
        <taxon>Chaetothyriales</taxon>
        <taxon>Herpotrichiellaceae</taxon>
        <taxon>Exophiala</taxon>
    </lineage>
</organism>
<dbReference type="GO" id="GO:0020037">
    <property type="term" value="F:heme binding"/>
    <property type="evidence" value="ECO:0007669"/>
    <property type="project" value="UniProtKB-ARBA"/>
</dbReference>
<dbReference type="FunFam" id="3.10.120.10:FF:000003">
    <property type="entry name" value="membrane-associated progesterone receptor component 1"/>
    <property type="match status" value="1"/>
</dbReference>
<dbReference type="GO" id="GO:0005783">
    <property type="term" value="C:endoplasmic reticulum"/>
    <property type="evidence" value="ECO:0007669"/>
    <property type="project" value="UniProtKB-SubCell"/>
</dbReference>
<sequence length="604" mass="68852">MSYPTPEYLLGPQPEDVGVVANRVVIRSKLDEETIRREYNDVRILTHDQTTRRWCNIMGEYFQPAFDWAVNQITELSNVGFDLTHSEGRANSRAVTSNMMINLNDIFNAEYQGPELARFYQKKAAKGVVYLANKSVQRNSINTIIDRSVTSPVEEHEFPNERTPFPDEPPRDPSPEGMTSQAEPWTLLLLSARTGNVVTRLYMQYVWQKEQPTVSDVDIRSLREECKSAMSHLDDWMRYIYVDYSAFNWPFYSDATLRTQFAEFAKDERTSSMYVYVEDRDPEAQGETLFPLWILHAGAIKDEPKQEGDGEQGNTGEHIVHDETCDRNIIFSLPSTSSYPTPIVNEPFPKFYAQQSLLALLKKDSGLSKPQDHSIKTILSNLEPTQSKVPDHNDRDTSRYGIPLQPSGDCGIPSKALREPMAMERKPGSRETKLTQRTEIEERNRIMRETFFALATPLNLILLGTLVLFIYFRLQPASTPTLPSGPAPIVFRTFTPRTLLPNNGTENQPVYLAVRGKVYDVTSGRNFYGPGGPYENFAGRDATRGLACQSFDEEMLTKNLDGPLDDCSDLTEEQLDNLKGWIERFDEKYLVVGKLIAFRKTDFH</sequence>
<dbReference type="InterPro" id="IPR036400">
    <property type="entry name" value="Cyt_B5-like_heme/steroid_sf"/>
</dbReference>
<accession>A0AAV9MTE1</accession>
<gene>
    <name evidence="10" type="ORF">LTR84_010400</name>
</gene>
<evidence type="ECO:0000259" key="9">
    <source>
        <dbReference type="SMART" id="SM01117"/>
    </source>
</evidence>
<proteinExistence type="inferred from homology"/>
<evidence type="ECO:0000256" key="8">
    <source>
        <dbReference type="SAM" id="Phobius"/>
    </source>
</evidence>
<feature type="transmembrane region" description="Helical" evidence="8">
    <location>
        <begin position="451"/>
        <end position="472"/>
    </location>
</feature>
<dbReference type="RefSeq" id="XP_064700512.1">
    <property type="nucleotide sequence ID" value="XM_064853937.1"/>
</dbReference>
<comment type="similarity">
    <text evidence="6">Belongs to the cytochrome b5 family. MAPR subfamily.</text>
</comment>
<dbReference type="AlphaFoldDB" id="A0AAV9MTE1"/>
<evidence type="ECO:0000256" key="2">
    <source>
        <dbReference type="ARBA" id="ARBA00022617"/>
    </source>
</evidence>
<dbReference type="InterPro" id="IPR050577">
    <property type="entry name" value="MAPR/NEUFC/NENF-like"/>
</dbReference>
<evidence type="ECO:0000256" key="3">
    <source>
        <dbReference type="ARBA" id="ARBA00022723"/>
    </source>
</evidence>
<feature type="region of interest" description="Disordered" evidence="7">
    <location>
        <begin position="380"/>
        <end position="411"/>
    </location>
</feature>
<dbReference type="GO" id="GO:0016020">
    <property type="term" value="C:membrane"/>
    <property type="evidence" value="ECO:0007669"/>
    <property type="project" value="TreeGrafter"/>
</dbReference>
<comment type="subcellular location">
    <subcellularLocation>
        <location evidence="1">Endoplasmic reticulum</location>
    </subcellularLocation>
</comment>
<keyword evidence="11" id="KW-1185">Reference proteome</keyword>
<evidence type="ECO:0000256" key="5">
    <source>
        <dbReference type="ARBA" id="ARBA00023004"/>
    </source>
</evidence>
<dbReference type="SMART" id="SM01117">
    <property type="entry name" value="Cyt-b5"/>
    <property type="match status" value="1"/>
</dbReference>
<feature type="domain" description="Cytochrome b5 heme-binding" evidence="9">
    <location>
        <begin position="494"/>
        <end position="596"/>
    </location>
</feature>
<name>A0AAV9MTE1_9EURO</name>
<dbReference type="GeneID" id="89978558"/>
<feature type="compositionally biased region" description="Basic and acidic residues" evidence="7">
    <location>
        <begin position="389"/>
        <end position="398"/>
    </location>
</feature>
<dbReference type="Gene3D" id="3.10.120.10">
    <property type="entry name" value="Cytochrome b5-like heme/steroid binding domain"/>
    <property type="match status" value="1"/>
</dbReference>
<keyword evidence="8" id="KW-0472">Membrane</keyword>
<dbReference type="InterPro" id="IPR001199">
    <property type="entry name" value="Cyt_B5-like_heme/steroid-bd"/>
</dbReference>
<evidence type="ECO:0000256" key="7">
    <source>
        <dbReference type="SAM" id="MobiDB-lite"/>
    </source>
</evidence>
<dbReference type="PANTHER" id="PTHR10281">
    <property type="entry name" value="MEMBRANE-ASSOCIATED PROGESTERONE RECEPTOR COMPONENT-RELATED"/>
    <property type="match status" value="1"/>
</dbReference>
<dbReference type="Pfam" id="PF00173">
    <property type="entry name" value="Cyt-b5"/>
    <property type="match status" value="1"/>
</dbReference>
<keyword evidence="3" id="KW-0479">Metal-binding</keyword>
<evidence type="ECO:0000313" key="11">
    <source>
        <dbReference type="Proteomes" id="UP001358417"/>
    </source>
</evidence>
<dbReference type="SUPFAM" id="SSF55856">
    <property type="entry name" value="Cytochrome b5-like heme/steroid binding domain"/>
    <property type="match status" value="1"/>
</dbReference>
<keyword evidence="8" id="KW-0812">Transmembrane</keyword>
<keyword evidence="2" id="KW-0349">Heme</keyword>
<reference evidence="10 11" key="1">
    <citation type="submission" date="2023-08" db="EMBL/GenBank/DDBJ databases">
        <title>Black Yeasts Isolated from many extreme environments.</title>
        <authorList>
            <person name="Coleine C."/>
            <person name="Stajich J.E."/>
            <person name="Selbmann L."/>
        </authorList>
    </citation>
    <scope>NUCLEOTIDE SEQUENCE [LARGE SCALE GENOMIC DNA]</scope>
    <source>
        <strain evidence="10 11">CCFEE 5792</strain>
    </source>
</reference>
<protein>
    <recommendedName>
        <fullName evidence="9">Cytochrome b5 heme-binding domain-containing protein</fullName>
    </recommendedName>
</protein>
<dbReference type="Proteomes" id="UP001358417">
    <property type="component" value="Unassembled WGS sequence"/>
</dbReference>
<keyword evidence="8" id="KW-1133">Transmembrane helix</keyword>
<evidence type="ECO:0000313" key="10">
    <source>
        <dbReference type="EMBL" id="KAK5044862.1"/>
    </source>
</evidence>
<comment type="caution">
    <text evidence="10">The sequence shown here is derived from an EMBL/GenBank/DDBJ whole genome shotgun (WGS) entry which is preliminary data.</text>
</comment>
<keyword evidence="4" id="KW-0256">Endoplasmic reticulum</keyword>
<dbReference type="GO" id="GO:0046872">
    <property type="term" value="F:metal ion binding"/>
    <property type="evidence" value="ECO:0007669"/>
    <property type="project" value="UniProtKB-KW"/>
</dbReference>
<evidence type="ECO:0000256" key="4">
    <source>
        <dbReference type="ARBA" id="ARBA00022824"/>
    </source>
</evidence>
<evidence type="ECO:0000256" key="1">
    <source>
        <dbReference type="ARBA" id="ARBA00004240"/>
    </source>
</evidence>
<feature type="region of interest" description="Disordered" evidence="7">
    <location>
        <begin position="152"/>
        <end position="180"/>
    </location>
</feature>
<dbReference type="EMBL" id="JAVRRD010000042">
    <property type="protein sequence ID" value="KAK5044862.1"/>
    <property type="molecule type" value="Genomic_DNA"/>
</dbReference>